<dbReference type="SUPFAM" id="SSF53474">
    <property type="entry name" value="alpha/beta-Hydrolases"/>
    <property type="match status" value="1"/>
</dbReference>
<dbReference type="Proteomes" id="UP000254869">
    <property type="component" value="Unassembled WGS sequence"/>
</dbReference>
<protein>
    <recommendedName>
        <fullName evidence="3">Alpha/beta hydrolase family protein</fullName>
    </recommendedName>
</protein>
<keyword evidence="2" id="KW-1185">Reference proteome</keyword>
<reference evidence="1 2" key="1">
    <citation type="submission" date="2018-07" db="EMBL/GenBank/DDBJ databases">
        <title>Genomic Encyclopedia of Type Strains, Phase IV (KMG-IV): sequencing the most valuable type-strain genomes for metagenomic binning, comparative biology and taxonomic classification.</title>
        <authorList>
            <person name="Goeker M."/>
        </authorList>
    </citation>
    <scope>NUCLEOTIDE SEQUENCE [LARGE SCALE GENOMIC DNA]</scope>
    <source>
        <strain evidence="1 2">DSM 44290</strain>
    </source>
</reference>
<evidence type="ECO:0008006" key="3">
    <source>
        <dbReference type="Google" id="ProtNLM"/>
    </source>
</evidence>
<evidence type="ECO:0000313" key="2">
    <source>
        <dbReference type="Proteomes" id="UP000254869"/>
    </source>
</evidence>
<dbReference type="AlphaFoldDB" id="A0A370I1K9"/>
<evidence type="ECO:0000313" key="1">
    <source>
        <dbReference type="EMBL" id="RDI64632.1"/>
    </source>
</evidence>
<sequence length="116" mass="13223">MPSRTDFGASCRKLFEAYEWRSSAVFPRRVLASRAFFTEVETGLADLAHPPTLIIWGDADIAFRRQERERLEATFPRHRTVIVEGTGTYVESDAPEEFVAAIRDWTAAHRADTHRG</sequence>
<dbReference type="EMBL" id="QQBC01000007">
    <property type="protein sequence ID" value="RDI64632.1"/>
    <property type="molecule type" value="Genomic_DNA"/>
</dbReference>
<dbReference type="STRING" id="1210086.GCA_001613105_02568"/>
<name>A0A370I1K9_9NOCA</name>
<dbReference type="Gene3D" id="3.40.50.1820">
    <property type="entry name" value="alpha/beta hydrolase"/>
    <property type="match status" value="1"/>
</dbReference>
<organism evidence="1 2">
    <name type="scientific">Nocardia pseudobrasiliensis</name>
    <dbReference type="NCBI Taxonomy" id="45979"/>
    <lineage>
        <taxon>Bacteria</taxon>
        <taxon>Bacillati</taxon>
        <taxon>Actinomycetota</taxon>
        <taxon>Actinomycetes</taxon>
        <taxon>Mycobacteriales</taxon>
        <taxon>Nocardiaceae</taxon>
        <taxon>Nocardia</taxon>
    </lineage>
</organism>
<proteinExistence type="predicted"/>
<dbReference type="InterPro" id="IPR029058">
    <property type="entry name" value="AB_hydrolase_fold"/>
</dbReference>
<gene>
    <name evidence="1" type="ORF">DFR76_1077</name>
</gene>
<comment type="caution">
    <text evidence="1">The sequence shown here is derived from an EMBL/GenBank/DDBJ whole genome shotgun (WGS) entry which is preliminary data.</text>
</comment>
<dbReference type="RefSeq" id="WP_067996737.1">
    <property type="nucleotide sequence ID" value="NZ_QQBC01000007.1"/>
</dbReference>
<accession>A0A370I1K9</accession>